<dbReference type="AlphaFoldDB" id="A0A368NNE8"/>
<organism evidence="2 3">
    <name type="scientific">Corallincola holothuriorum</name>
    <dbReference type="NCBI Taxonomy" id="2282215"/>
    <lineage>
        <taxon>Bacteria</taxon>
        <taxon>Pseudomonadati</taxon>
        <taxon>Pseudomonadota</taxon>
        <taxon>Gammaproteobacteria</taxon>
        <taxon>Alteromonadales</taxon>
        <taxon>Psychromonadaceae</taxon>
        <taxon>Corallincola</taxon>
    </lineage>
</organism>
<feature type="transmembrane region" description="Helical" evidence="1">
    <location>
        <begin position="57"/>
        <end position="79"/>
    </location>
</feature>
<reference evidence="2 3" key="1">
    <citation type="submission" date="2018-07" db="EMBL/GenBank/DDBJ databases">
        <title>Corallincola holothuriorum sp. nov., a new facultative anaerobe isolated from sea cucumber Apostichopus japonicus.</title>
        <authorList>
            <person name="Xia H."/>
        </authorList>
    </citation>
    <scope>NUCLEOTIDE SEQUENCE [LARGE SCALE GENOMIC DNA]</scope>
    <source>
        <strain evidence="2 3">C4</strain>
    </source>
</reference>
<feature type="transmembrane region" description="Helical" evidence="1">
    <location>
        <begin position="112"/>
        <end position="130"/>
    </location>
</feature>
<sequence>MAATFRTSAHWRQTIHHLLHDVRQQLLKTQTISHYLALCFGAAVLGSQLIASHATGFLLAAVVISFTALAWSVVISLLSEISVCGKRLIKLLAWSEVLMFASWILFEPARPWWAQAAVALPLVVLFGQIFKRQS</sequence>
<evidence type="ECO:0000313" key="3">
    <source>
        <dbReference type="Proteomes" id="UP000252558"/>
    </source>
</evidence>
<keyword evidence="1" id="KW-0472">Membrane</keyword>
<gene>
    <name evidence="2" type="ORF">DU002_05755</name>
</gene>
<feature type="transmembrane region" description="Helical" evidence="1">
    <location>
        <begin position="88"/>
        <end position="106"/>
    </location>
</feature>
<keyword evidence="1" id="KW-0812">Transmembrane</keyword>
<protein>
    <submittedName>
        <fullName evidence="2">Uncharacterized protein</fullName>
    </submittedName>
</protein>
<evidence type="ECO:0000313" key="2">
    <source>
        <dbReference type="EMBL" id="RCU50831.1"/>
    </source>
</evidence>
<name>A0A368NNE8_9GAMM</name>
<evidence type="ECO:0000256" key="1">
    <source>
        <dbReference type="SAM" id="Phobius"/>
    </source>
</evidence>
<dbReference type="RefSeq" id="WP_114337426.1">
    <property type="nucleotide sequence ID" value="NZ_QPID01000003.1"/>
</dbReference>
<keyword evidence="3" id="KW-1185">Reference proteome</keyword>
<dbReference type="Proteomes" id="UP000252558">
    <property type="component" value="Unassembled WGS sequence"/>
</dbReference>
<feature type="transmembrane region" description="Helical" evidence="1">
    <location>
        <begin position="32"/>
        <end position="51"/>
    </location>
</feature>
<accession>A0A368NNE8</accession>
<proteinExistence type="predicted"/>
<keyword evidence="1" id="KW-1133">Transmembrane helix</keyword>
<comment type="caution">
    <text evidence="2">The sequence shown here is derived from an EMBL/GenBank/DDBJ whole genome shotgun (WGS) entry which is preliminary data.</text>
</comment>
<dbReference type="EMBL" id="QPID01000003">
    <property type="protein sequence ID" value="RCU50831.1"/>
    <property type="molecule type" value="Genomic_DNA"/>
</dbReference>